<reference evidence="5 6" key="1">
    <citation type="journal article" date="2020" name="ISME J.">
        <title>Uncovering the hidden diversity of litter-decomposition mechanisms in mushroom-forming fungi.</title>
        <authorList>
            <person name="Floudas D."/>
            <person name="Bentzer J."/>
            <person name="Ahren D."/>
            <person name="Johansson T."/>
            <person name="Persson P."/>
            <person name="Tunlid A."/>
        </authorList>
    </citation>
    <scope>NUCLEOTIDE SEQUENCE [LARGE SCALE GENOMIC DNA]</scope>
    <source>
        <strain evidence="5 6">CBS 291.85</strain>
    </source>
</reference>
<dbReference type="GO" id="GO:0043023">
    <property type="term" value="F:ribosomal large subunit binding"/>
    <property type="evidence" value="ECO:0007669"/>
    <property type="project" value="TreeGrafter"/>
</dbReference>
<evidence type="ECO:0000256" key="2">
    <source>
        <dbReference type="ARBA" id="ARBA00022917"/>
    </source>
</evidence>
<dbReference type="EMBL" id="JAACJM010000013">
    <property type="protein sequence ID" value="KAF5369257.1"/>
    <property type="molecule type" value="Genomic_DNA"/>
</dbReference>
<comment type="function">
    <text evidence="3">Necessary for protein synthesis in mitochondria. Functions as a ribosome recycling factor in mitochondria.</text>
</comment>
<evidence type="ECO:0000313" key="5">
    <source>
        <dbReference type="EMBL" id="KAF5369257.1"/>
    </source>
</evidence>
<dbReference type="GO" id="GO:0005739">
    <property type="term" value="C:mitochondrion"/>
    <property type="evidence" value="ECO:0007669"/>
    <property type="project" value="TreeGrafter"/>
</dbReference>
<comment type="similarity">
    <text evidence="1">Belongs to the RRF family.</text>
</comment>
<protein>
    <recommendedName>
        <fullName evidence="4">Ribosome recycling factor domain-containing protein</fullName>
    </recommendedName>
</protein>
<dbReference type="Pfam" id="PF01765">
    <property type="entry name" value="RRF"/>
    <property type="match status" value="1"/>
</dbReference>
<dbReference type="Proteomes" id="UP000559256">
    <property type="component" value="Unassembled WGS sequence"/>
</dbReference>
<evidence type="ECO:0000256" key="1">
    <source>
        <dbReference type="ARBA" id="ARBA00005912"/>
    </source>
</evidence>
<dbReference type="PANTHER" id="PTHR20982:SF3">
    <property type="entry name" value="MITOCHONDRIAL RIBOSOME RECYCLING FACTOR PSEUDO 1"/>
    <property type="match status" value="1"/>
</dbReference>
<evidence type="ECO:0000256" key="3">
    <source>
        <dbReference type="ARBA" id="ARBA00024909"/>
    </source>
</evidence>
<dbReference type="AlphaFoldDB" id="A0A8H5GQQ1"/>
<accession>A0A8H5GQQ1</accession>
<dbReference type="InterPro" id="IPR036191">
    <property type="entry name" value="RRF_sf"/>
</dbReference>
<gene>
    <name evidence="5" type="ORF">D9758_002631</name>
</gene>
<proteinExistence type="inferred from homology"/>
<dbReference type="GO" id="GO:0006412">
    <property type="term" value="P:translation"/>
    <property type="evidence" value="ECO:0007669"/>
    <property type="project" value="UniProtKB-KW"/>
</dbReference>
<keyword evidence="6" id="KW-1185">Reference proteome</keyword>
<evidence type="ECO:0000313" key="6">
    <source>
        <dbReference type="Proteomes" id="UP000559256"/>
    </source>
</evidence>
<dbReference type="InterPro" id="IPR023584">
    <property type="entry name" value="Ribosome_recyc_fac_dom"/>
</dbReference>
<dbReference type="Gene3D" id="1.10.132.20">
    <property type="entry name" value="Ribosome-recycling factor"/>
    <property type="match status" value="1"/>
</dbReference>
<dbReference type="InterPro" id="IPR002661">
    <property type="entry name" value="Ribosome_recyc_fac"/>
</dbReference>
<comment type="caution">
    <text evidence="5">The sequence shown here is derived from an EMBL/GenBank/DDBJ whole genome shotgun (WGS) entry which is preliminary data.</text>
</comment>
<evidence type="ECO:0000259" key="4">
    <source>
        <dbReference type="Pfam" id="PF01765"/>
    </source>
</evidence>
<feature type="domain" description="Ribosome recycling factor" evidence="4">
    <location>
        <begin position="95"/>
        <end position="243"/>
    </location>
</feature>
<keyword evidence="2" id="KW-0648">Protein biosynthesis</keyword>
<dbReference type="FunFam" id="3.30.1360.40:FF:000001">
    <property type="entry name" value="Ribosome-recycling factor"/>
    <property type="match status" value="1"/>
</dbReference>
<dbReference type="Gene3D" id="3.30.1360.40">
    <property type="match status" value="1"/>
</dbReference>
<dbReference type="SUPFAM" id="SSF55194">
    <property type="entry name" value="Ribosome recycling factor, RRF"/>
    <property type="match status" value="1"/>
</dbReference>
<name>A0A8H5GQQ1_9AGAR</name>
<organism evidence="5 6">
    <name type="scientific">Tetrapyrgos nigripes</name>
    <dbReference type="NCBI Taxonomy" id="182062"/>
    <lineage>
        <taxon>Eukaryota</taxon>
        <taxon>Fungi</taxon>
        <taxon>Dikarya</taxon>
        <taxon>Basidiomycota</taxon>
        <taxon>Agaricomycotina</taxon>
        <taxon>Agaricomycetes</taxon>
        <taxon>Agaricomycetidae</taxon>
        <taxon>Agaricales</taxon>
        <taxon>Marasmiineae</taxon>
        <taxon>Marasmiaceae</taxon>
        <taxon>Tetrapyrgos</taxon>
    </lineage>
</organism>
<dbReference type="PANTHER" id="PTHR20982">
    <property type="entry name" value="RIBOSOME RECYCLING FACTOR"/>
    <property type="match status" value="1"/>
</dbReference>
<sequence>MTSALRHVQTSLRAGFRVSTCLRACNKTTLSPFLLHRLVPTQTRAKGTKSTADLVPGSQQPITDEAAREEYKKCEEKMIAAVEWFRKECAAVETRASGRVTPHLLAPVRVKLPDSDQSFRLEEVATVGVKDGSMLLVTVFDEGSLKHVETAIYEAKLAGIIPQKYDNRTLRIPVPKPTVEARTALVTATLRQAEDSKVQIRKHHQASLKRGKYAKHSIELEEFQKLTDRNVGEIDARISQLKKATGAGKK</sequence>
<dbReference type="OrthoDB" id="407355at2759"/>